<accession>A0A1X0R7Y4</accession>
<reference evidence="1" key="1">
    <citation type="journal article" date="2016" name="Proc. Natl. Acad. Sci. U.S.A.">
        <title>Lipid metabolic changes in an early divergent fungus govern the establishment of a mutualistic symbiosis with endobacteria.</title>
        <authorList>
            <person name="Lastovetsky O.A."/>
            <person name="Gaspar M.L."/>
            <person name="Mondo S.J."/>
            <person name="LaButti K.M."/>
            <person name="Sandor L."/>
            <person name="Grigoriev I.V."/>
            <person name="Henry S.A."/>
            <person name="Pawlowska T.E."/>
        </authorList>
    </citation>
    <scope>NUCLEOTIDE SEQUENCE [LARGE SCALE GENOMIC DNA]</scope>
    <source>
        <strain evidence="1">ATCC 52814</strain>
    </source>
</reference>
<dbReference type="Proteomes" id="UP000242414">
    <property type="component" value="Unassembled WGS sequence"/>
</dbReference>
<dbReference type="AlphaFoldDB" id="A0A1X0R7Y4"/>
<protein>
    <submittedName>
        <fullName evidence="1">Uncharacterized protein</fullName>
    </submittedName>
</protein>
<sequence>MTPQAARSTIQTDGAGVTVFKKRLDRQTRYTARFTVEYEATSYITNLTGRNHQEISGRCVAVDPGRRDMLYFVHENSTPEQPVQFRYTKQQQDDPDVVQAEQALSQQPSSTVSVEDFGRFLQARSEQSAARLSAYFNKQHLRTKFGEDAFAPHARYHEPILGLGFRRLLKKHEFQVFLIDEYKSSRCCSTCRNESLRTFRRIPNPRPYQCERYPTVVCHDFLRPAMAAPDRYRLWNRDVAACLNYLHILRGLLRNGMVPHRFRRVAVAPTRHRRRVNDQEQSRTRIRLDDNYLS</sequence>
<proteinExistence type="predicted"/>
<evidence type="ECO:0000313" key="1">
    <source>
        <dbReference type="EMBL" id="ORE08018.1"/>
    </source>
</evidence>
<dbReference type="EMBL" id="KV921895">
    <property type="protein sequence ID" value="ORE08018.1"/>
    <property type="molecule type" value="Genomic_DNA"/>
</dbReference>
<gene>
    <name evidence="1" type="ORF">BCV72DRAFT_325082</name>
</gene>
<name>A0A1X0R7Y4_RHIZD</name>
<dbReference type="VEuPathDB" id="FungiDB:BCV72DRAFT_325082"/>
<organism evidence="1">
    <name type="scientific">Rhizopus microsporus var. microsporus</name>
    <dbReference type="NCBI Taxonomy" id="86635"/>
    <lineage>
        <taxon>Eukaryota</taxon>
        <taxon>Fungi</taxon>
        <taxon>Fungi incertae sedis</taxon>
        <taxon>Mucoromycota</taxon>
        <taxon>Mucoromycotina</taxon>
        <taxon>Mucoromycetes</taxon>
        <taxon>Mucorales</taxon>
        <taxon>Mucorineae</taxon>
        <taxon>Rhizopodaceae</taxon>
        <taxon>Rhizopus</taxon>
    </lineage>
</organism>